<dbReference type="InterPro" id="IPR014015">
    <property type="entry name" value="Helicase_SF3_DNA-vir"/>
</dbReference>
<dbReference type="InterPro" id="IPR006500">
    <property type="entry name" value="Helicase_put_C_phage/plasmid"/>
</dbReference>
<accession>A0AAE9IER8</accession>
<dbReference type="PANTHER" id="PTHR35372:SF2">
    <property type="entry name" value="SF3 HELICASE DOMAIN-CONTAINING PROTEIN"/>
    <property type="match status" value="1"/>
</dbReference>
<feature type="domain" description="SF3 helicase" evidence="4">
    <location>
        <begin position="283"/>
        <end position="441"/>
    </location>
</feature>
<dbReference type="EMBL" id="CP097770">
    <property type="protein sequence ID" value="URJ48736.1"/>
    <property type="molecule type" value="Genomic_DNA"/>
</dbReference>
<dbReference type="PANTHER" id="PTHR35372">
    <property type="entry name" value="ATP BINDING PROTEIN-RELATED"/>
    <property type="match status" value="1"/>
</dbReference>
<dbReference type="SMART" id="SM00885">
    <property type="entry name" value="D5_N"/>
    <property type="match status" value="1"/>
</dbReference>
<protein>
    <submittedName>
        <fullName evidence="5">Phage/plasmid primase, P4 family</fullName>
    </submittedName>
</protein>
<dbReference type="Pfam" id="PF19263">
    <property type="entry name" value="DUF5906"/>
    <property type="match status" value="1"/>
</dbReference>
<proteinExistence type="predicted"/>
<keyword evidence="2" id="KW-0378">Hydrolase</keyword>
<name>A0AAE9IER8_PAEPO</name>
<dbReference type="Proteomes" id="UP001055784">
    <property type="component" value="Chromosome"/>
</dbReference>
<evidence type="ECO:0000259" key="4">
    <source>
        <dbReference type="PROSITE" id="PS51206"/>
    </source>
</evidence>
<dbReference type="GO" id="GO:0005524">
    <property type="term" value="F:ATP binding"/>
    <property type="evidence" value="ECO:0007669"/>
    <property type="project" value="UniProtKB-KW"/>
</dbReference>
<dbReference type="Pfam" id="PF08706">
    <property type="entry name" value="D5_N"/>
    <property type="match status" value="1"/>
</dbReference>
<dbReference type="InterPro" id="IPR027417">
    <property type="entry name" value="P-loop_NTPase"/>
</dbReference>
<evidence type="ECO:0000313" key="5">
    <source>
        <dbReference type="EMBL" id="URJ48736.1"/>
    </source>
</evidence>
<dbReference type="AlphaFoldDB" id="A0AAE9IER8"/>
<reference evidence="5" key="1">
    <citation type="submission" date="2022-11" db="EMBL/GenBank/DDBJ databases">
        <authorList>
            <person name="Vasilchenko N.G."/>
            <person name="Prazdnova E.V."/>
            <person name="Gorovtsov A.V."/>
            <person name="Chistyakov V.A."/>
            <person name="Pak M.L."/>
        </authorList>
    </citation>
    <scope>NUCLEOTIDE SEQUENCE</scope>
    <source>
        <strain evidence="5">R 4.5</strain>
    </source>
</reference>
<evidence type="ECO:0000313" key="6">
    <source>
        <dbReference type="Proteomes" id="UP001055784"/>
    </source>
</evidence>
<dbReference type="InterPro" id="IPR045455">
    <property type="entry name" value="NrS-1_pol-like_helicase"/>
</dbReference>
<dbReference type="Gene3D" id="3.40.50.300">
    <property type="entry name" value="P-loop containing nucleotide triphosphate hydrolases"/>
    <property type="match status" value="1"/>
</dbReference>
<evidence type="ECO:0000256" key="3">
    <source>
        <dbReference type="ARBA" id="ARBA00022840"/>
    </source>
</evidence>
<dbReference type="NCBIfam" id="TIGR01613">
    <property type="entry name" value="primase_Cterm"/>
    <property type="match status" value="1"/>
</dbReference>
<dbReference type="GO" id="GO:0016787">
    <property type="term" value="F:hydrolase activity"/>
    <property type="evidence" value="ECO:0007669"/>
    <property type="project" value="UniProtKB-KW"/>
</dbReference>
<keyword evidence="1" id="KW-0547">Nucleotide-binding</keyword>
<organism evidence="5 6">
    <name type="scientific">Paenibacillus polymyxa</name>
    <name type="common">Bacillus polymyxa</name>
    <dbReference type="NCBI Taxonomy" id="1406"/>
    <lineage>
        <taxon>Bacteria</taxon>
        <taxon>Bacillati</taxon>
        <taxon>Bacillota</taxon>
        <taxon>Bacilli</taxon>
        <taxon>Bacillales</taxon>
        <taxon>Paenibacillaceae</taxon>
        <taxon>Paenibacillus</taxon>
    </lineage>
</organism>
<keyword evidence="3" id="KW-0067">ATP-binding</keyword>
<dbReference type="InterPro" id="IPR051620">
    <property type="entry name" value="ORF904-like_C"/>
</dbReference>
<sequence length="452" mass="51719">MMTNKEKPINQRDITDDGIAYLEALKELNIGRLASARLETLNTELISDDYDRSEYGTLSGSYAESHTENIEEIDIVPAAQERLNQEYYEKHNESIDEPVIQMSNQHSKSIGSDIQPEENHSESRIPFDVQVKMAFLEKRTVRCCGSCVFLYKDDFGYFEEQNEASLHIAIRESISSDMDLKLTKHKIADVVHRIVSSPELQVDYEEFNSQVHLINFRNGVYDINTRTSLRHNPAYLFTSFIDAEYGDHPSRIRVYRTYSNGRSANQGYYFMKFLEDCTEGDPLKIKSLQQLTGYIISNEWRAKKFFVLIGLPHTGKSVWLALWRSLIGSKHTTAMSLKQLGETRFMTAELFKSKLNISAEMDENGSIKATDVIKTLTGSDLLTAEKKGKDPFQFYGKTKLVAAGNYMPLLNKLDGTSAFTDRILFLMFNNTIPEEKRDKSLMDKLMNGKRTS</sequence>
<dbReference type="InterPro" id="IPR014818">
    <property type="entry name" value="Phage/plasmid_primase_P4_C"/>
</dbReference>
<dbReference type="PROSITE" id="PS51206">
    <property type="entry name" value="SF3_HELICASE_1"/>
    <property type="match status" value="1"/>
</dbReference>
<dbReference type="RefSeq" id="WP_250259350.1">
    <property type="nucleotide sequence ID" value="NZ_CP097770.1"/>
</dbReference>
<evidence type="ECO:0000256" key="1">
    <source>
        <dbReference type="ARBA" id="ARBA00022741"/>
    </source>
</evidence>
<evidence type="ECO:0000256" key="2">
    <source>
        <dbReference type="ARBA" id="ARBA00022801"/>
    </source>
</evidence>
<dbReference type="SUPFAM" id="SSF52540">
    <property type="entry name" value="P-loop containing nucleoside triphosphate hydrolases"/>
    <property type="match status" value="1"/>
</dbReference>
<gene>
    <name evidence="5" type="ORF">MF626_003012</name>
</gene>